<gene>
    <name evidence="2" type="ORF">AGLY_004312</name>
</gene>
<organism evidence="2 3">
    <name type="scientific">Aphis glycines</name>
    <name type="common">Soybean aphid</name>
    <dbReference type="NCBI Taxonomy" id="307491"/>
    <lineage>
        <taxon>Eukaryota</taxon>
        <taxon>Metazoa</taxon>
        <taxon>Ecdysozoa</taxon>
        <taxon>Arthropoda</taxon>
        <taxon>Hexapoda</taxon>
        <taxon>Insecta</taxon>
        <taxon>Pterygota</taxon>
        <taxon>Neoptera</taxon>
        <taxon>Paraneoptera</taxon>
        <taxon>Hemiptera</taxon>
        <taxon>Sternorrhyncha</taxon>
        <taxon>Aphidomorpha</taxon>
        <taxon>Aphidoidea</taxon>
        <taxon>Aphididae</taxon>
        <taxon>Aphidini</taxon>
        <taxon>Aphis</taxon>
        <taxon>Aphis</taxon>
    </lineage>
</organism>
<reference evidence="2 3" key="1">
    <citation type="submission" date="2019-08" db="EMBL/GenBank/DDBJ databases">
        <title>The genome of the soybean aphid Biotype 1, its phylome, world population structure and adaptation to the North American continent.</title>
        <authorList>
            <person name="Giordano R."/>
            <person name="Donthu R.K."/>
            <person name="Hernandez A.G."/>
            <person name="Wright C.L."/>
            <person name="Zimin A.V."/>
        </authorList>
    </citation>
    <scope>NUCLEOTIDE SEQUENCE [LARGE SCALE GENOMIC DNA]</scope>
    <source>
        <tissue evidence="2">Whole aphids</tissue>
    </source>
</reference>
<evidence type="ECO:0000313" key="2">
    <source>
        <dbReference type="EMBL" id="KAE9541067.1"/>
    </source>
</evidence>
<dbReference type="Proteomes" id="UP000475862">
    <property type="component" value="Unassembled WGS sequence"/>
</dbReference>
<comment type="caution">
    <text evidence="2">The sequence shown here is derived from an EMBL/GenBank/DDBJ whole genome shotgun (WGS) entry which is preliminary data.</text>
</comment>
<evidence type="ECO:0000256" key="1">
    <source>
        <dbReference type="SAM" id="MobiDB-lite"/>
    </source>
</evidence>
<feature type="region of interest" description="Disordered" evidence="1">
    <location>
        <begin position="69"/>
        <end position="96"/>
    </location>
</feature>
<dbReference type="OrthoDB" id="20844at2759"/>
<dbReference type="AlphaFoldDB" id="A0A6G0U063"/>
<proteinExistence type="predicted"/>
<sequence>MKLYYDVTEPAGVAERPDAADAADAALEALLPGDGERDPAGDLEGLLDGDADRPEPDILLERDLDAAEAGDAGETGDIGDTGEAGEAGSDPDGELARAGEADFDDWLLLFADDELDTDSESLASGKSKPNTKQLIHTIIVIQATMGLINDYKYYTIYLTVITFVEVNHFVRFQELKKLVTTNYRGMVASNTRLINSFLFRNKQK</sequence>
<name>A0A6G0U063_APHGL</name>
<accession>A0A6G0U063</accession>
<evidence type="ECO:0000313" key="3">
    <source>
        <dbReference type="Proteomes" id="UP000475862"/>
    </source>
</evidence>
<protein>
    <submittedName>
        <fullName evidence="2">Uncharacterized protein</fullName>
    </submittedName>
</protein>
<feature type="region of interest" description="Disordered" evidence="1">
    <location>
        <begin position="30"/>
        <end position="57"/>
    </location>
</feature>
<keyword evidence="3" id="KW-1185">Reference proteome</keyword>
<dbReference type="EMBL" id="VYZN01000013">
    <property type="protein sequence ID" value="KAE9541067.1"/>
    <property type="molecule type" value="Genomic_DNA"/>
</dbReference>